<keyword evidence="2" id="KW-1185">Reference proteome</keyword>
<dbReference type="Proteomes" id="UP001564626">
    <property type="component" value="Unassembled WGS sequence"/>
</dbReference>
<sequence length="88" mass="9872">MVTDVFHDERQDVFWIVGVGADRRHATTMRPGAVYSGQWVPSLCDVWLKIPSATPGGREPKSRAITDRCEDCARKTAEGDFASTIWDF</sequence>
<evidence type="ECO:0000313" key="2">
    <source>
        <dbReference type="Proteomes" id="UP001564626"/>
    </source>
</evidence>
<gene>
    <name evidence="1" type="ORF">AB8O55_19695</name>
</gene>
<protein>
    <submittedName>
        <fullName evidence="1">Uncharacterized protein</fullName>
    </submittedName>
</protein>
<comment type="caution">
    <text evidence="1">The sequence shown here is derived from an EMBL/GenBank/DDBJ whole genome shotgun (WGS) entry which is preliminary data.</text>
</comment>
<evidence type="ECO:0000313" key="1">
    <source>
        <dbReference type="EMBL" id="MEY8041637.1"/>
    </source>
</evidence>
<proteinExistence type="predicted"/>
<name>A0ABV4CNC4_9PSEU</name>
<dbReference type="EMBL" id="JBGEHV010000040">
    <property type="protein sequence ID" value="MEY8041637.1"/>
    <property type="molecule type" value="Genomic_DNA"/>
</dbReference>
<organism evidence="1 2">
    <name type="scientific">Saccharopolyspora cebuensis</name>
    <dbReference type="NCBI Taxonomy" id="418759"/>
    <lineage>
        <taxon>Bacteria</taxon>
        <taxon>Bacillati</taxon>
        <taxon>Actinomycetota</taxon>
        <taxon>Actinomycetes</taxon>
        <taxon>Pseudonocardiales</taxon>
        <taxon>Pseudonocardiaceae</taxon>
        <taxon>Saccharopolyspora</taxon>
    </lineage>
</organism>
<dbReference type="RefSeq" id="WP_345356691.1">
    <property type="nucleotide sequence ID" value="NZ_BAABII010000003.1"/>
</dbReference>
<accession>A0ABV4CNC4</accession>
<reference evidence="1 2" key="1">
    <citation type="submission" date="2024-08" db="EMBL/GenBank/DDBJ databases">
        <title>Genome mining of Saccharopolyspora cebuensis PGLac3 from Nigerian medicinal plant.</title>
        <authorList>
            <person name="Ezeobiora C.E."/>
            <person name="Igbokwe N.H."/>
            <person name="Amin D.H."/>
            <person name="Mendie U.E."/>
        </authorList>
    </citation>
    <scope>NUCLEOTIDE SEQUENCE [LARGE SCALE GENOMIC DNA]</scope>
    <source>
        <strain evidence="1 2">PGLac3</strain>
    </source>
</reference>